<organism evidence="1 2">
    <name type="scientific">Tropicibacter oceani</name>
    <dbReference type="NCBI Taxonomy" id="3058420"/>
    <lineage>
        <taxon>Bacteria</taxon>
        <taxon>Pseudomonadati</taxon>
        <taxon>Pseudomonadota</taxon>
        <taxon>Alphaproteobacteria</taxon>
        <taxon>Rhodobacterales</taxon>
        <taxon>Roseobacteraceae</taxon>
        <taxon>Tropicibacter</taxon>
    </lineage>
</organism>
<dbReference type="Proteomes" id="UP001241605">
    <property type="component" value="Chromosome"/>
</dbReference>
<reference evidence="1 2" key="1">
    <citation type="submission" date="2023-05" db="EMBL/GenBank/DDBJ databases">
        <title>YMD87, complete Genome.</title>
        <authorList>
            <person name="Zhang J."/>
            <person name="Xu X."/>
        </authorList>
    </citation>
    <scope>NUCLEOTIDE SEQUENCE [LARGE SCALE GENOMIC DNA]</scope>
    <source>
        <strain evidence="1 2">YMD87</strain>
    </source>
</reference>
<accession>A0ABY8QID5</accession>
<gene>
    <name evidence="1" type="ORF">QF118_17775</name>
</gene>
<proteinExistence type="predicted"/>
<dbReference type="RefSeq" id="WP_282300374.1">
    <property type="nucleotide sequence ID" value="NZ_CP124616.1"/>
</dbReference>
<evidence type="ECO:0000313" key="2">
    <source>
        <dbReference type="Proteomes" id="UP001241605"/>
    </source>
</evidence>
<sequence>MTGSGAELQPLSVASGRVAAELRGLQDRIARLEDTLESLYQNPAVKLDGHSIGTLQDVDFLLQSITALSNYLERLSMLTTVDGQVCVKDAISAITLRDMAARLRGAEVKREQTQHAELF</sequence>
<name>A0ABY8QID5_9RHOB</name>
<keyword evidence="2" id="KW-1185">Reference proteome</keyword>
<evidence type="ECO:0000313" key="1">
    <source>
        <dbReference type="EMBL" id="WGW03743.1"/>
    </source>
</evidence>
<dbReference type="EMBL" id="CP124616">
    <property type="protein sequence ID" value="WGW03743.1"/>
    <property type="molecule type" value="Genomic_DNA"/>
</dbReference>
<protein>
    <submittedName>
        <fullName evidence="1">Uncharacterized protein</fullName>
    </submittedName>
</protein>